<evidence type="ECO:0000256" key="6">
    <source>
        <dbReference type="ARBA" id="ARBA00023002"/>
    </source>
</evidence>
<keyword evidence="5" id="KW-0809">Transit peptide</keyword>
<dbReference type="PROSITE" id="PS51387">
    <property type="entry name" value="FAD_PCMH"/>
    <property type="match status" value="1"/>
</dbReference>
<keyword evidence="6 9" id="KW-0560">Oxidoreductase</keyword>
<evidence type="ECO:0000256" key="4">
    <source>
        <dbReference type="ARBA" id="ARBA00022827"/>
    </source>
</evidence>
<dbReference type="PANTHER" id="PTHR11748:SF111">
    <property type="entry name" value="D-LACTATE DEHYDROGENASE, MITOCHONDRIAL-RELATED"/>
    <property type="match status" value="1"/>
</dbReference>
<dbReference type="InterPro" id="IPR016164">
    <property type="entry name" value="FAD-linked_Oxase-like_C"/>
</dbReference>
<dbReference type="InterPro" id="IPR036318">
    <property type="entry name" value="FAD-bd_PCMH-like_sf"/>
</dbReference>
<evidence type="ECO:0000313" key="9">
    <source>
        <dbReference type="EMBL" id="PRR68700.1"/>
    </source>
</evidence>
<keyword evidence="3" id="KW-0285">Flavoprotein</keyword>
<evidence type="ECO:0000259" key="8">
    <source>
        <dbReference type="PROSITE" id="PS51387"/>
    </source>
</evidence>
<dbReference type="AlphaFoldDB" id="A0A2T0AJX1"/>
<reference evidence="9 10" key="1">
    <citation type="submission" date="2018-03" db="EMBL/GenBank/DDBJ databases">
        <title>Genome sequence of Moorella humiferrea DSM 23265.</title>
        <authorList>
            <person name="Poehlein A."/>
            <person name="Daniel R."/>
        </authorList>
    </citation>
    <scope>NUCLEOTIDE SEQUENCE [LARGE SCALE GENOMIC DNA]</scope>
    <source>
        <strain evidence="9 10">DSM 23265</strain>
    </source>
</reference>
<comment type="caution">
    <text evidence="9">The sequence shown here is derived from an EMBL/GenBank/DDBJ whole genome shotgun (WGS) entry which is preliminary data.</text>
</comment>
<dbReference type="GO" id="GO:1903457">
    <property type="term" value="P:lactate catabolic process"/>
    <property type="evidence" value="ECO:0007669"/>
    <property type="project" value="TreeGrafter"/>
</dbReference>
<keyword evidence="10" id="KW-1185">Reference proteome</keyword>
<dbReference type="RefSeq" id="WP_106006536.1">
    <property type="nucleotide sequence ID" value="NZ_CP136419.1"/>
</dbReference>
<dbReference type="OrthoDB" id="5241828at2"/>
<keyword evidence="4" id="KW-0274">FAD</keyword>
<dbReference type="GO" id="GO:0008720">
    <property type="term" value="F:D-lactate dehydrogenase (NAD+) activity"/>
    <property type="evidence" value="ECO:0007669"/>
    <property type="project" value="TreeGrafter"/>
</dbReference>
<dbReference type="InterPro" id="IPR016169">
    <property type="entry name" value="FAD-bd_PCMH_sub2"/>
</dbReference>
<dbReference type="Proteomes" id="UP000238415">
    <property type="component" value="Unassembled WGS sequence"/>
</dbReference>
<organism evidence="9 10">
    <name type="scientific">Neomoorella humiferrea</name>
    <dbReference type="NCBI Taxonomy" id="676965"/>
    <lineage>
        <taxon>Bacteria</taxon>
        <taxon>Bacillati</taxon>
        <taxon>Bacillota</taxon>
        <taxon>Clostridia</taxon>
        <taxon>Neomoorellales</taxon>
        <taxon>Neomoorellaceae</taxon>
        <taxon>Neomoorella</taxon>
    </lineage>
</organism>
<accession>A0A2T0AJX1</accession>
<dbReference type="InterPro" id="IPR016166">
    <property type="entry name" value="FAD-bd_PCMH"/>
</dbReference>
<dbReference type="SUPFAM" id="SSF56176">
    <property type="entry name" value="FAD-binding/transporter-associated domain-like"/>
    <property type="match status" value="1"/>
</dbReference>
<dbReference type="PANTHER" id="PTHR11748">
    <property type="entry name" value="D-LACTATE DEHYDROGENASE"/>
    <property type="match status" value="1"/>
</dbReference>
<dbReference type="Pfam" id="PF01565">
    <property type="entry name" value="FAD_binding_4"/>
    <property type="match status" value="1"/>
</dbReference>
<gene>
    <name evidence="9" type="ORF">MOHU_26320</name>
</gene>
<dbReference type="GO" id="GO:0071949">
    <property type="term" value="F:FAD binding"/>
    <property type="evidence" value="ECO:0007669"/>
    <property type="project" value="InterPro"/>
</dbReference>
<comment type="similarity">
    <text evidence="2">Belongs to the FAD-binding oxidoreductase/transferase type 4 family.</text>
</comment>
<dbReference type="InterPro" id="IPR004113">
    <property type="entry name" value="FAD-bd_oxidored_4_C"/>
</dbReference>
<comment type="cofactor">
    <cofactor evidence="1">
        <name>FAD</name>
        <dbReference type="ChEBI" id="CHEBI:57692"/>
    </cofactor>
</comment>
<dbReference type="GO" id="GO:0004458">
    <property type="term" value="F:D-lactate dehydrogenase (cytochrome) activity"/>
    <property type="evidence" value="ECO:0007669"/>
    <property type="project" value="UniProtKB-EC"/>
</dbReference>
<dbReference type="EC" id="1.1.2.4" evidence="7"/>
<proteinExistence type="inferred from homology"/>
<sequence>MDKFLTDLLGDRVTEDWWERIVYGRDLAEVPKIMCRILGLETVPDMVARPVNTEETAALVKYASNKGMPITPRGSGSSAFFNSVPVKKGLTLDMSSFKGIELLNGEREEVTVGAGTRWQALDQELRQSGWAVKSYPTSAPAATVAGWLSMEGYGIGSVYYGPLSNQVTKLEVVLSDGTVQEVTQESRPPVAWFAGCDGTLGVITRITLSIRRAPAAEGHWLLSFNQSETLCEAARELAAATEKPYHLGYFSSTYFDFLRQLGTPAPEGEILEVDYEGEKASVAAGRAVVEEVARKYNAIILDPDITAHKWEERFYHMRFKRLGPTLMAAEDWLPLQNLGKYRETLKKLSRRLGTKFYSYGTIVSPDKMTVFTGYRADARQKLAYVVAMAVTGRLHALARKLGGYPYSLGLWNTPYLPIIYSREELAELRRRKEQLDPQGLFNPGKHYTYPVLLAPWLFSLGVNVVSSLQRFTGPCEWE</sequence>
<evidence type="ECO:0000256" key="7">
    <source>
        <dbReference type="ARBA" id="ARBA00038897"/>
    </source>
</evidence>
<evidence type="ECO:0000256" key="5">
    <source>
        <dbReference type="ARBA" id="ARBA00022946"/>
    </source>
</evidence>
<dbReference type="SUPFAM" id="SSF55103">
    <property type="entry name" value="FAD-linked oxidases, C-terminal domain"/>
    <property type="match status" value="1"/>
</dbReference>
<dbReference type="Pfam" id="PF02913">
    <property type="entry name" value="FAD-oxidase_C"/>
    <property type="match status" value="1"/>
</dbReference>
<dbReference type="InterPro" id="IPR006094">
    <property type="entry name" value="Oxid_FAD_bind_N"/>
</dbReference>
<dbReference type="Gene3D" id="3.30.465.10">
    <property type="match status" value="1"/>
</dbReference>
<evidence type="ECO:0000256" key="3">
    <source>
        <dbReference type="ARBA" id="ARBA00022630"/>
    </source>
</evidence>
<name>A0A2T0AJX1_9FIRM</name>
<feature type="domain" description="FAD-binding PCMH-type" evidence="8">
    <location>
        <begin position="40"/>
        <end position="213"/>
    </location>
</feature>
<protein>
    <recommendedName>
        <fullName evidence="7">D-lactate dehydrogenase (cytochrome)</fullName>
        <ecNumber evidence="7">1.1.2.4</ecNumber>
    </recommendedName>
</protein>
<dbReference type="EMBL" id="PVXM01000061">
    <property type="protein sequence ID" value="PRR68700.1"/>
    <property type="molecule type" value="Genomic_DNA"/>
</dbReference>
<evidence type="ECO:0000313" key="10">
    <source>
        <dbReference type="Proteomes" id="UP000238415"/>
    </source>
</evidence>
<evidence type="ECO:0000256" key="1">
    <source>
        <dbReference type="ARBA" id="ARBA00001974"/>
    </source>
</evidence>
<evidence type="ECO:0000256" key="2">
    <source>
        <dbReference type="ARBA" id="ARBA00008000"/>
    </source>
</evidence>